<feature type="chain" id="PRO_5034732706" description="receptor protein-tyrosine kinase" evidence="27">
    <location>
        <begin position="24"/>
        <end position="721"/>
    </location>
</feature>
<keyword evidence="7 26" id="KW-0812">Transmembrane</keyword>
<accession>A0A8B9WEN1</accession>
<dbReference type="InterPro" id="IPR020635">
    <property type="entry name" value="Tyr_kinase_cat_dom"/>
</dbReference>
<keyword evidence="17" id="KW-0675">Receptor</keyword>
<evidence type="ECO:0000256" key="3">
    <source>
        <dbReference type="ARBA" id="ARBA00022473"/>
    </source>
</evidence>
<feature type="binding site" evidence="22 24">
    <location>
        <position position="461"/>
    </location>
    <ligand>
        <name>ATP</name>
        <dbReference type="ChEBI" id="CHEBI:30616"/>
    </ligand>
</feature>
<evidence type="ECO:0000256" key="21">
    <source>
        <dbReference type="PIRSR" id="PIRSR000615-1"/>
    </source>
</evidence>
<keyword evidence="3" id="KW-0217">Developmental protein</keyword>
<feature type="domain" description="Ig-like" evidence="29">
    <location>
        <begin position="214"/>
        <end position="312"/>
    </location>
</feature>
<dbReference type="PROSITE" id="PS00109">
    <property type="entry name" value="PROTEIN_KINASE_TYR"/>
    <property type="match status" value="1"/>
</dbReference>
<dbReference type="InterPro" id="IPR050122">
    <property type="entry name" value="RTK"/>
</dbReference>
<dbReference type="GO" id="GO:0017147">
    <property type="term" value="F:Wnt-protein binding"/>
    <property type="evidence" value="ECO:0007669"/>
    <property type="project" value="TreeGrafter"/>
</dbReference>
<dbReference type="InterPro" id="IPR000719">
    <property type="entry name" value="Prot_kinase_dom"/>
</dbReference>
<keyword evidence="19" id="KW-0393">Immunoglobulin domain</keyword>
<dbReference type="SMART" id="SM00409">
    <property type="entry name" value="IG"/>
    <property type="match status" value="3"/>
</dbReference>
<evidence type="ECO:0000256" key="4">
    <source>
        <dbReference type="ARBA" id="ARBA00022475"/>
    </source>
</evidence>
<dbReference type="FunFam" id="2.60.40.10:FF:000322">
    <property type="entry name" value="Muscle, skeletal receptor tyrosine protein kinase"/>
    <property type="match status" value="1"/>
</dbReference>
<evidence type="ECO:0000256" key="24">
    <source>
        <dbReference type="PROSITE-ProRule" id="PRU10141"/>
    </source>
</evidence>
<keyword evidence="23" id="KW-0460">Magnesium</keyword>
<feature type="transmembrane region" description="Helical" evidence="26">
    <location>
        <begin position="344"/>
        <end position="371"/>
    </location>
</feature>
<keyword evidence="18" id="KW-0325">Glycoprotein</keyword>
<dbReference type="GO" id="GO:0043235">
    <property type="term" value="C:receptor complex"/>
    <property type="evidence" value="ECO:0007669"/>
    <property type="project" value="TreeGrafter"/>
</dbReference>
<dbReference type="PROSITE" id="PS50011">
    <property type="entry name" value="PROTEIN_KINASE_DOM"/>
    <property type="match status" value="1"/>
</dbReference>
<dbReference type="PROSITE" id="PS00107">
    <property type="entry name" value="PROTEIN_KINASE_ATP"/>
    <property type="match status" value="1"/>
</dbReference>
<evidence type="ECO:0000256" key="7">
    <source>
        <dbReference type="ARBA" id="ARBA00022692"/>
    </source>
</evidence>
<evidence type="ECO:0000256" key="11">
    <source>
        <dbReference type="ARBA" id="ARBA00022777"/>
    </source>
</evidence>
<feature type="region of interest" description="Disordered" evidence="25">
    <location>
        <begin position="527"/>
        <end position="547"/>
    </location>
</feature>
<dbReference type="GO" id="GO:0005524">
    <property type="term" value="F:ATP binding"/>
    <property type="evidence" value="ECO:0007669"/>
    <property type="project" value="UniProtKB-UniRule"/>
</dbReference>
<dbReference type="PANTHER" id="PTHR24416:SF317">
    <property type="entry name" value="MUSCLE, SKELETAL RECEPTOR TYROSINE-PROTEIN KINASE"/>
    <property type="match status" value="1"/>
</dbReference>
<feature type="binding site" evidence="22">
    <location>
        <begin position="434"/>
        <end position="441"/>
    </location>
    <ligand>
        <name>ATP</name>
        <dbReference type="ChEBI" id="CHEBI:30616"/>
    </ligand>
</feature>
<reference evidence="30" key="3">
    <citation type="submission" date="2025-09" db="UniProtKB">
        <authorList>
            <consortium name="Ensembl"/>
        </authorList>
    </citation>
    <scope>IDENTIFICATION</scope>
</reference>
<reference evidence="30" key="1">
    <citation type="submission" date="2019-05" db="EMBL/GenBank/DDBJ databases">
        <authorList>
            <person name="Zhang S."/>
            <person name="Liu J."/>
        </authorList>
    </citation>
    <scope>NUCLEOTIDE SEQUENCE [LARGE SCALE GENOMIC DNA]</scope>
</reference>
<feature type="active site" description="Proton acceptor" evidence="21">
    <location>
        <position position="577"/>
    </location>
</feature>
<keyword evidence="16" id="KW-1015">Disulfide bond</keyword>
<dbReference type="Proteomes" id="UP000694520">
    <property type="component" value="Chromosome 7"/>
</dbReference>
<dbReference type="InterPro" id="IPR003599">
    <property type="entry name" value="Ig_sub"/>
</dbReference>
<feature type="binding site" evidence="22">
    <location>
        <position position="581"/>
    </location>
    <ligand>
        <name>ATP</name>
        <dbReference type="ChEBI" id="CHEBI:30616"/>
    </ligand>
</feature>
<feature type="domain" description="Ig-like" evidence="29">
    <location>
        <begin position="121"/>
        <end position="205"/>
    </location>
</feature>
<keyword evidence="14 26" id="KW-0472">Membrane</keyword>
<evidence type="ECO:0000256" key="17">
    <source>
        <dbReference type="ARBA" id="ARBA00023170"/>
    </source>
</evidence>
<evidence type="ECO:0000256" key="20">
    <source>
        <dbReference type="ARBA" id="ARBA00051243"/>
    </source>
</evidence>
<evidence type="ECO:0000256" key="26">
    <source>
        <dbReference type="SAM" id="Phobius"/>
    </source>
</evidence>
<gene>
    <name evidence="30" type="primary">MUSK</name>
</gene>
<dbReference type="InterPro" id="IPR001245">
    <property type="entry name" value="Ser-Thr/Tyr_kinase_cat_dom"/>
</dbReference>
<evidence type="ECO:0000256" key="19">
    <source>
        <dbReference type="ARBA" id="ARBA00023319"/>
    </source>
</evidence>
<feature type="domain" description="Protein kinase" evidence="28">
    <location>
        <begin position="427"/>
        <end position="708"/>
    </location>
</feature>
<comment type="subcellular location">
    <subcellularLocation>
        <location evidence="1">Cell membrane</location>
        <topology evidence="1">Single-pass type I membrane protein</topology>
    </subcellularLocation>
</comment>
<dbReference type="CDD" id="cd20970">
    <property type="entry name" value="IgI_1_MuSK"/>
    <property type="match status" value="1"/>
</dbReference>
<dbReference type="SMART" id="SM00219">
    <property type="entry name" value="TyrKc"/>
    <property type="match status" value="1"/>
</dbReference>
<evidence type="ECO:0000256" key="13">
    <source>
        <dbReference type="ARBA" id="ARBA00022989"/>
    </source>
</evidence>
<evidence type="ECO:0000256" key="18">
    <source>
        <dbReference type="ARBA" id="ARBA00023180"/>
    </source>
</evidence>
<dbReference type="FunFam" id="3.30.200.20:FF:000159">
    <property type="entry name" value="muscle, skeletal receptor tyrosine-protein kinase"/>
    <property type="match status" value="1"/>
</dbReference>
<dbReference type="Gene3D" id="3.30.200.20">
    <property type="entry name" value="Phosphorylase Kinase, domain 1"/>
    <property type="match status" value="1"/>
</dbReference>
<dbReference type="SUPFAM" id="SSF56112">
    <property type="entry name" value="Protein kinase-like (PK-like)"/>
    <property type="match status" value="1"/>
</dbReference>
<evidence type="ECO:0000256" key="10">
    <source>
        <dbReference type="ARBA" id="ARBA00022741"/>
    </source>
</evidence>
<keyword evidence="11" id="KW-0418">Kinase</keyword>
<evidence type="ECO:0000256" key="14">
    <source>
        <dbReference type="ARBA" id="ARBA00023136"/>
    </source>
</evidence>
<evidence type="ECO:0000256" key="25">
    <source>
        <dbReference type="SAM" id="MobiDB-lite"/>
    </source>
</evidence>
<sequence length="721" mass="79821">MREFVNIPLVHILTLVAFSGTEKLPKAPVITTPLETVDALVEEVATFMCAVESYPQPEISWTRNKILIKLFDTRYSIRENGQLLTILSVEDSDDGIYCCIANNGVGGAAESCGALQVKMKPKITRPPINVKIIEGLKAVLPCTTMGNPKPSVSWIKGDSALRENSRTAVLESGSLRIHNVQKEDAGHYRCVAKNSLGTAYSKLVKLEVEEESEPEQETKVFARILRAPESHNVTFGSFVTLRCTATGIPVPTITWIENGNSVSSGSIQESVKDRVIDSRLQLFITKPGLYTCIATNKHGDKFSTAKAAATISIAAFPPMTSSKPSVDIPNAPSSSSPSFSVSPAYSMTVIISIMSSFAVFVLLTITTLYCCRRKQWKNKKRESAAVTLTTLPSELLLDRLHPNPMYQRMPLLLNPKLLSLEYPRNNIEYVRDIGEGAFGRVFQARAPGLLPYEPFTMVAVKMLKEEASADMQADFQREAALMAEFDNPNIVKLLGVCAVGKPMCLLFEYMAYGDLNEFLRSMAPHPGRGLSPSDLPPGSQASSPGPPPLSCAEQLCIARQVAAGMAYLSERKFVHRDLATRNCLVGENMVVKIADFGLSRNIYSADYYKANENDAIPIRWMPPESIFYNRYTTESDVWAYGVVLWEIFSYGLQPYYGMAHEEVIYYVRDGNILSCPENCPLELYNLMRLCWSKVPADRPSFSSIHRILERMCERAEGSGGV</sequence>
<dbReference type="PANTHER" id="PTHR24416">
    <property type="entry name" value="TYROSINE-PROTEIN KINASE RECEPTOR"/>
    <property type="match status" value="1"/>
</dbReference>
<keyword evidence="4" id="KW-1003">Cell membrane</keyword>
<keyword evidence="31" id="KW-1185">Reference proteome</keyword>
<dbReference type="InterPro" id="IPR036179">
    <property type="entry name" value="Ig-like_dom_sf"/>
</dbReference>
<evidence type="ECO:0000256" key="15">
    <source>
        <dbReference type="ARBA" id="ARBA00023137"/>
    </source>
</evidence>
<dbReference type="GO" id="GO:0046872">
    <property type="term" value="F:metal ion binding"/>
    <property type="evidence" value="ECO:0007669"/>
    <property type="project" value="UniProtKB-KW"/>
</dbReference>
<dbReference type="InterPro" id="IPR008266">
    <property type="entry name" value="Tyr_kinase_AS"/>
</dbReference>
<dbReference type="InterPro" id="IPR013783">
    <property type="entry name" value="Ig-like_fold"/>
</dbReference>
<dbReference type="PRINTS" id="PR00109">
    <property type="entry name" value="TYRKINASE"/>
</dbReference>
<evidence type="ECO:0000256" key="16">
    <source>
        <dbReference type="ARBA" id="ARBA00023157"/>
    </source>
</evidence>
<keyword evidence="6" id="KW-0808">Transferase</keyword>
<keyword evidence="10 22" id="KW-0547">Nucleotide-binding</keyword>
<feature type="binding site" evidence="23">
    <location>
        <position position="595"/>
    </location>
    <ligand>
        <name>Mg(2+)</name>
        <dbReference type="ChEBI" id="CHEBI:18420"/>
    </ligand>
</feature>
<dbReference type="AlphaFoldDB" id="A0A8B9WEN1"/>
<feature type="binding site" evidence="22">
    <location>
        <begin position="508"/>
        <end position="514"/>
    </location>
    <ligand>
        <name>ATP</name>
        <dbReference type="ChEBI" id="CHEBI:30616"/>
    </ligand>
</feature>
<organism evidence="30 31">
    <name type="scientific">Bos mutus grunniens</name>
    <name type="common">Wild yak</name>
    <name type="synonym">Bos grunniens</name>
    <dbReference type="NCBI Taxonomy" id="30521"/>
    <lineage>
        <taxon>Eukaryota</taxon>
        <taxon>Metazoa</taxon>
        <taxon>Chordata</taxon>
        <taxon>Craniata</taxon>
        <taxon>Vertebrata</taxon>
        <taxon>Euteleostomi</taxon>
        <taxon>Mammalia</taxon>
        <taxon>Eutheria</taxon>
        <taxon>Laurasiatheria</taxon>
        <taxon>Artiodactyla</taxon>
        <taxon>Ruminantia</taxon>
        <taxon>Pecora</taxon>
        <taxon>Bovidae</taxon>
        <taxon>Bovinae</taxon>
        <taxon>Bos</taxon>
    </lineage>
</organism>
<evidence type="ECO:0000313" key="30">
    <source>
        <dbReference type="Ensembl" id="ENSBGRP00000005615.1"/>
    </source>
</evidence>
<dbReference type="FunFam" id="2.60.40.10:FF:000409">
    <property type="entry name" value="Muscle, skeletal receptor tyrosine protein kinase"/>
    <property type="match status" value="1"/>
</dbReference>
<dbReference type="InterPro" id="IPR007110">
    <property type="entry name" value="Ig-like_dom"/>
</dbReference>
<feature type="signal peptide" evidence="27">
    <location>
        <begin position="1"/>
        <end position="23"/>
    </location>
</feature>
<evidence type="ECO:0000256" key="8">
    <source>
        <dbReference type="ARBA" id="ARBA00022729"/>
    </source>
</evidence>
<dbReference type="Gene3D" id="1.10.510.10">
    <property type="entry name" value="Transferase(Phosphotransferase) domain 1"/>
    <property type="match status" value="1"/>
</dbReference>
<keyword evidence="23" id="KW-0479">Metal-binding</keyword>
<feature type="domain" description="Ig-like" evidence="29">
    <location>
        <begin position="28"/>
        <end position="116"/>
    </location>
</feature>
<proteinExistence type="predicted"/>
<protein>
    <recommendedName>
        <fullName evidence="2">receptor protein-tyrosine kinase</fullName>
        <ecNumber evidence="2">2.7.10.1</ecNumber>
    </recommendedName>
</protein>
<keyword evidence="13 26" id="KW-1133">Transmembrane helix</keyword>
<keyword evidence="15" id="KW-0829">Tyrosine-protein kinase</keyword>
<dbReference type="InterPro" id="IPR011009">
    <property type="entry name" value="Kinase-like_dom_sf"/>
</dbReference>
<dbReference type="InterPro" id="IPR017441">
    <property type="entry name" value="Protein_kinase_ATP_BS"/>
</dbReference>
<evidence type="ECO:0000256" key="27">
    <source>
        <dbReference type="SAM" id="SignalP"/>
    </source>
</evidence>
<dbReference type="PROSITE" id="PS50835">
    <property type="entry name" value="IG_LIKE"/>
    <property type="match status" value="3"/>
</dbReference>
<dbReference type="GO" id="GO:0005886">
    <property type="term" value="C:plasma membrane"/>
    <property type="evidence" value="ECO:0007669"/>
    <property type="project" value="UniProtKB-SubCell"/>
</dbReference>
<dbReference type="CDD" id="cd05050">
    <property type="entry name" value="PTKc_Musk"/>
    <property type="match status" value="1"/>
</dbReference>
<evidence type="ECO:0000256" key="12">
    <source>
        <dbReference type="ARBA" id="ARBA00022840"/>
    </source>
</evidence>
<dbReference type="PIRSF" id="PIRSF000615">
    <property type="entry name" value="TyrPK_CSF1-R"/>
    <property type="match status" value="1"/>
</dbReference>
<dbReference type="GO" id="GO:0004714">
    <property type="term" value="F:transmembrane receptor protein tyrosine kinase activity"/>
    <property type="evidence" value="ECO:0007669"/>
    <property type="project" value="UniProtKB-EC"/>
</dbReference>
<dbReference type="Gene3D" id="2.60.40.10">
    <property type="entry name" value="Immunoglobulins"/>
    <property type="match status" value="3"/>
</dbReference>
<evidence type="ECO:0000256" key="9">
    <source>
        <dbReference type="ARBA" id="ARBA00022737"/>
    </source>
</evidence>
<name>A0A8B9WEN1_BOSMU</name>
<dbReference type="FunFam" id="2.60.40.10:FF:000260">
    <property type="entry name" value="Muscle, skeletal receptor tyrosine protein kinase"/>
    <property type="match status" value="1"/>
</dbReference>
<keyword evidence="5" id="KW-0597">Phosphoprotein</keyword>
<keyword evidence="12 22" id="KW-0067">ATP-binding</keyword>
<evidence type="ECO:0000256" key="1">
    <source>
        <dbReference type="ARBA" id="ARBA00004251"/>
    </source>
</evidence>
<dbReference type="Pfam" id="PF07679">
    <property type="entry name" value="I-set"/>
    <property type="match status" value="2"/>
</dbReference>
<keyword evidence="8 27" id="KW-0732">Signal</keyword>
<evidence type="ECO:0000256" key="23">
    <source>
        <dbReference type="PIRSR" id="PIRSR000615-3"/>
    </source>
</evidence>
<dbReference type="Pfam" id="PF07714">
    <property type="entry name" value="PK_Tyr_Ser-Thr"/>
    <property type="match status" value="1"/>
</dbReference>
<evidence type="ECO:0000259" key="29">
    <source>
        <dbReference type="PROSITE" id="PS50835"/>
    </source>
</evidence>
<dbReference type="EC" id="2.7.10.1" evidence="2"/>
<dbReference type="GO" id="GO:0007169">
    <property type="term" value="P:cell surface receptor protein tyrosine kinase signaling pathway"/>
    <property type="evidence" value="ECO:0007669"/>
    <property type="project" value="TreeGrafter"/>
</dbReference>
<dbReference type="SUPFAM" id="SSF48726">
    <property type="entry name" value="Immunoglobulin"/>
    <property type="match status" value="3"/>
</dbReference>
<evidence type="ECO:0000256" key="5">
    <source>
        <dbReference type="ARBA" id="ARBA00022553"/>
    </source>
</evidence>
<dbReference type="InterPro" id="IPR003598">
    <property type="entry name" value="Ig_sub2"/>
</dbReference>
<evidence type="ECO:0000256" key="6">
    <source>
        <dbReference type="ARBA" id="ARBA00022679"/>
    </source>
</evidence>
<dbReference type="SMART" id="SM00408">
    <property type="entry name" value="IGc2"/>
    <property type="match status" value="3"/>
</dbReference>
<dbReference type="Pfam" id="PF13927">
    <property type="entry name" value="Ig_3"/>
    <property type="match status" value="1"/>
</dbReference>
<dbReference type="FunFam" id="1.10.510.10:FF:000176">
    <property type="entry name" value="Muscle, skeletal receptor tyrosine protein kinase"/>
    <property type="match status" value="1"/>
</dbReference>
<keyword evidence="9" id="KW-0677">Repeat</keyword>
<dbReference type="InterPro" id="IPR013098">
    <property type="entry name" value="Ig_I-set"/>
</dbReference>
<comment type="catalytic activity">
    <reaction evidence="20">
        <text>L-tyrosyl-[protein] + ATP = O-phospho-L-tyrosyl-[protein] + ADP + H(+)</text>
        <dbReference type="Rhea" id="RHEA:10596"/>
        <dbReference type="Rhea" id="RHEA-COMP:10136"/>
        <dbReference type="Rhea" id="RHEA-COMP:20101"/>
        <dbReference type="ChEBI" id="CHEBI:15378"/>
        <dbReference type="ChEBI" id="CHEBI:30616"/>
        <dbReference type="ChEBI" id="CHEBI:46858"/>
        <dbReference type="ChEBI" id="CHEBI:61978"/>
        <dbReference type="ChEBI" id="CHEBI:456216"/>
        <dbReference type="EC" id="2.7.10.1"/>
    </reaction>
</comment>
<evidence type="ECO:0000259" key="28">
    <source>
        <dbReference type="PROSITE" id="PS50011"/>
    </source>
</evidence>
<dbReference type="GeneTree" id="ENSGT00940000158226"/>
<evidence type="ECO:0000313" key="31">
    <source>
        <dbReference type="Proteomes" id="UP000694520"/>
    </source>
</evidence>
<dbReference type="Ensembl" id="ENSBGRT00000006434.1">
    <property type="protein sequence ID" value="ENSBGRP00000005615.1"/>
    <property type="gene ID" value="ENSBGRG00000003244.1"/>
</dbReference>
<feature type="binding site" evidence="23">
    <location>
        <position position="582"/>
    </location>
    <ligand>
        <name>Mg(2+)</name>
        <dbReference type="ChEBI" id="CHEBI:18420"/>
    </ligand>
</feature>
<evidence type="ECO:0000256" key="2">
    <source>
        <dbReference type="ARBA" id="ARBA00011902"/>
    </source>
</evidence>
<evidence type="ECO:0000256" key="22">
    <source>
        <dbReference type="PIRSR" id="PIRSR000615-2"/>
    </source>
</evidence>
<reference evidence="30" key="2">
    <citation type="submission" date="2025-08" db="UniProtKB">
        <authorList>
            <consortium name="Ensembl"/>
        </authorList>
    </citation>
    <scope>IDENTIFICATION</scope>
</reference>